<keyword evidence="1" id="KW-0472">Membrane</keyword>
<dbReference type="Proteomes" id="UP000460221">
    <property type="component" value="Unassembled WGS sequence"/>
</dbReference>
<evidence type="ECO:0000313" key="3">
    <source>
        <dbReference type="Proteomes" id="UP000460221"/>
    </source>
</evidence>
<dbReference type="RefSeq" id="WP_154769154.1">
    <property type="nucleotide sequence ID" value="NZ_WLYK01000005.1"/>
</dbReference>
<proteinExistence type="predicted"/>
<reference evidence="2 3" key="1">
    <citation type="submission" date="2019-11" db="EMBL/GenBank/DDBJ databases">
        <authorList>
            <person name="Jiang L.-Q."/>
        </authorList>
    </citation>
    <scope>NUCLEOTIDE SEQUENCE [LARGE SCALE GENOMIC DNA]</scope>
    <source>
        <strain evidence="2 3">YIM 132087</strain>
    </source>
</reference>
<name>A0A7K1FM23_9ACTN</name>
<evidence type="ECO:0000313" key="2">
    <source>
        <dbReference type="EMBL" id="MTD15201.1"/>
    </source>
</evidence>
<accession>A0A7K1FM23</accession>
<feature type="transmembrane region" description="Helical" evidence="1">
    <location>
        <begin position="135"/>
        <end position="157"/>
    </location>
</feature>
<protein>
    <submittedName>
        <fullName evidence="2">Uncharacterized protein</fullName>
    </submittedName>
</protein>
<keyword evidence="1" id="KW-1133">Transmembrane helix</keyword>
<feature type="transmembrane region" description="Helical" evidence="1">
    <location>
        <begin position="109"/>
        <end position="129"/>
    </location>
</feature>
<sequence length="164" mass="17578">MSTASFRRAVPALRLDDARLLFAGLAAMLLSLGLPWRNSGLDSGFGWAWNPGYCSISWDGYSYCTTWDLVPDVQYSATGPVPGFQLPVRILVIGAVLILLTAWRRRSPVLVRVGLLVAAFAPLLGGVTVTSGRMLFLLAGVAVGIALHRSGLLRVALTRGPVRT</sequence>
<evidence type="ECO:0000256" key="1">
    <source>
        <dbReference type="SAM" id="Phobius"/>
    </source>
</evidence>
<organism evidence="2 3">
    <name type="scientific">Nakamurella alba</name>
    <dbReference type="NCBI Taxonomy" id="2665158"/>
    <lineage>
        <taxon>Bacteria</taxon>
        <taxon>Bacillati</taxon>
        <taxon>Actinomycetota</taxon>
        <taxon>Actinomycetes</taxon>
        <taxon>Nakamurellales</taxon>
        <taxon>Nakamurellaceae</taxon>
        <taxon>Nakamurella</taxon>
    </lineage>
</organism>
<gene>
    <name evidence="2" type="ORF">GIS00_14755</name>
</gene>
<dbReference type="EMBL" id="WLYK01000005">
    <property type="protein sequence ID" value="MTD15201.1"/>
    <property type="molecule type" value="Genomic_DNA"/>
</dbReference>
<comment type="caution">
    <text evidence="2">The sequence shown here is derived from an EMBL/GenBank/DDBJ whole genome shotgun (WGS) entry which is preliminary data.</text>
</comment>
<feature type="transmembrane region" description="Helical" evidence="1">
    <location>
        <begin position="84"/>
        <end position="102"/>
    </location>
</feature>
<keyword evidence="1" id="KW-0812">Transmembrane</keyword>
<dbReference type="AlphaFoldDB" id="A0A7K1FM23"/>
<feature type="transmembrane region" description="Helical" evidence="1">
    <location>
        <begin position="20"/>
        <end position="37"/>
    </location>
</feature>
<keyword evidence="3" id="KW-1185">Reference proteome</keyword>